<reference evidence="4" key="1">
    <citation type="journal article" date="2022" name="bioRxiv">
        <title>Genomics of Preaxostyla Flagellates Illuminates Evolutionary Transitions and the Path Towards Mitochondrial Loss.</title>
        <authorList>
            <person name="Novak L.V.F."/>
            <person name="Treitli S.C."/>
            <person name="Pyrih J."/>
            <person name="Halakuc P."/>
            <person name="Pipaliya S.V."/>
            <person name="Vacek V."/>
            <person name="Brzon O."/>
            <person name="Soukal P."/>
            <person name="Eme L."/>
            <person name="Dacks J.B."/>
            <person name="Karnkowska A."/>
            <person name="Elias M."/>
            <person name="Hampl V."/>
        </authorList>
    </citation>
    <scope>NUCLEOTIDE SEQUENCE</scope>
    <source>
        <strain evidence="4">RCP-MX</strain>
    </source>
</reference>
<name>A0ABQ8UUY4_9EUKA</name>
<feature type="region of interest" description="Disordered" evidence="2">
    <location>
        <begin position="901"/>
        <end position="924"/>
    </location>
</feature>
<gene>
    <name evidence="4" type="ORF">PAPYR_967</name>
</gene>
<dbReference type="SMART" id="SM00323">
    <property type="entry name" value="RasGAP"/>
    <property type="match status" value="1"/>
</dbReference>
<feature type="compositionally biased region" description="Basic and acidic residues" evidence="2">
    <location>
        <begin position="30"/>
        <end position="46"/>
    </location>
</feature>
<accession>A0ABQ8UUY4</accession>
<feature type="domain" description="Ras-GAP" evidence="3">
    <location>
        <begin position="221"/>
        <end position="496"/>
    </location>
</feature>
<feature type="region of interest" description="Disordered" evidence="2">
    <location>
        <begin position="1055"/>
        <end position="1081"/>
    </location>
</feature>
<feature type="region of interest" description="Disordered" evidence="2">
    <location>
        <begin position="283"/>
        <end position="302"/>
    </location>
</feature>
<dbReference type="PANTHER" id="PTHR14149:SF14">
    <property type="entry name" value="CALPONIN-HOMOLOGY (CH) DOMAIN-CONTAINING PROTEIN"/>
    <property type="match status" value="1"/>
</dbReference>
<dbReference type="InterPro" id="IPR001936">
    <property type="entry name" value="RasGAP_dom"/>
</dbReference>
<dbReference type="InterPro" id="IPR008936">
    <property type="entry name" value="Rho_GTPase_activation_prot"/>
</dbReference>
<proteinExistence type="predicted"/>
<feature type="compositionally biased region" description="Low complexity" evidence="2">
    <location>
        <begin position="901"/>
        <end position="923"/>
    </location>
</feature>
<keyword evidence="1" id="KW-0175">Coiled coil</keyword>
<dbReference type="Pfam" id="PF00616">
    <property type="entry name" value="RasGAP"/>
    <property type="match status" value="2"/>
</dbReference>
<feature type="compositionally biased region" description="Pro residues" evidence="2">
    <location>
        <begin position="691"/>
        <end position="703"/>
    </location>
</feature>
<dbReference type="Gene3D" id="1.10.506.10">
    <property type="entry name" value="GTPase Activation - p120gap, domain 1"/>
    <property type="match status" value="1"/>
</dbReference>
<protein>
    <submittedName>
        <fullName evidence="4">Ras GTPase-activating protein</fullName>
    </submittedName>
</protein>
<dbReference type="PANTHER" id="PTHR14149">
    <property type="entry name" value="RAS GTPASE-ACTIVATING PROTEIN WITH IQ MOTIF"/>
    <property type="match status" value="1"/>
</dbReference>
<organism evidence="4 5">
    <name type="scientific">Paratrimastix pyriformis</name>
    <dbReference type="NCBI Taxonomy" id="342808"/>
    <lineage>
        <taxon>Eukaryota</taxon>
        <taxon>Metamonada</taxon>
        <taxon>Preaxostyla</taxon>
        <taxon>Paratrimastigidae</taxon>
        <taxon>Paratrimastix</taxon>
    </lineage>
</organism>
<evidence type="ECO:0000256" key="1">
    <source>
        <dbReference type="SAM" id="Coils"/>
    </source>
</evidence>
<sequence length="1081" mass="116545">MCLASSSRAHWEAGEKKPFTRSVSNPAERMGQKREEGGVGRGHHECNGAGGALGGRNPSRSSNVDPGVPTAWEALVHLQRILQEEKQTEEQFNLDTEILPQLQQHLSSLYLQRFSLTQELHNIEVKIGIWANQEQKGTRTLSLDEFARSIEESVRCFQVSHNPFGARKAAYCRLIAILRHCPYFLARMGRQLLKVTELDSFVQTCAFSLFGDLFNKAEDALLLQMISHIIDLDMKAARDPPNLLRQTSFLTKLLSTYVKRSGGRQYLRETLSPILLSIIRTSDRQNSQGTHPASTPGAQPPDQWAWLRRKEGRDDALEPEELGSPSGLPPMREGEVLELEVDPINVARELHPTLNFNTNEEAMEMADVHDIVTARLPLLEAAVRHVLGRIFRSASVMPLGVRWLAKQLARAWDAREPGNLEGRNALVGGFIFLRLFTPAIFTPDALGLHAPRLLRPSAGTSDSAVAAGPLADAVVIGVTGRRNLTLVAKVLQALANRQSVDTTASRMTRESFLDPVVARLSPWAHPLIASFLQDLIDVADDVVAPTPDAVPATSLSVAITPNEVYTLHRLLEQALAADGPPEEDATSLPPATVLEPLRATIAGLGPAPGPTNKPENRLVLVDVPLPPGCPRGTSMPGGDGAGWTQDQADQICGLCRADAAAASARRESGAAPPGSPLSTPVRPIGAQGERPPTPSSSPPPPQPRSSGGAGGMVADLRRRLIMVLTALPPLQPLLRFMAALLVRSSHHHALEDFPEGFFTSIPLSPTSPAAREHASHPTAQQPEQPVFAPPASHVPLLQLLEALQYRAQPETSFLLPEDEVDELLEDAHALLGESGVACEGLVQGMAREAAGRLAQRMLTRRSVVDLTALVDEAEERVMQLHEEKARHLATLLRAQYDAFQSHAHPSDSAPAQPAPSSSSAGAPTKRGAFAALTSALIHIARGSGTAASTAAAGSVGPPAIVGPIRTAARDLYRQGICVDCPHPTPGQEPMGTLVSRVDVELFSARPGSAFLLVMERDPLVLESCKTPSCKTSLARPLLRHLVPLARPPSCKTPPLKTSWTSCKTHKRSPPSLGIPTRHHTP</sequence>
<comment type="caution">
    <text evidence="4">The sequence shown here is derived from an EMBL/GenBank/DDBJ whole genome shotgun (WGS) entry which is preliminary data.</text>
</comment>
<feature type="region of interest" description="Disordered" evidence="2">
    <location>
        <begin position="664"/>
        <end position="711"/>
    </location>
</feature>
<dbReference type="PROSITE" id="PS50018">
    <property type="entry name" value="RAS_GTPASE_ACTIV_2"/>
    <property type="match status" value="1"/>
</dbReference>
<feature type="region of interest" description="Disordered" evidence="2">
    <location>
        <begin position="764"/>
        <end position="788"/>
    </location>
</feature>
<feature type="region of interest" description="Disordered" evidence="2">
    <location>
        <begin position="621"/>
        <end position="644"/>
    </location>
</feature>
<evidence type="ECO:0000256" key="2">
    <source>
        <dbReference type="SAM" id="MobiDB-lite"/>
    </source>
</evidence>
<dbReference type="Proteomes" id="UP001141327">
    <property type="component" value="Unassembled WGS sequence"/>
</dbReference>
<feature type="compositionally biased region" description="Polar residues" evidence="2">
    <location>
        <begin position="284"/>
        <end position="297"/>
    </location>
</feature>
<evidence type="ECO:0000313" key="4">
    <source>
        <dbReference type="EMBL" id="KAJ4462352.1"/>
    </source>
</evidence>
<dbReference type="SUPFAM" id="SSF48350">
    <property type="entry name" value="GTPase activation domain, GAP"/>
    <property type="match status" value="1"/>
</dbReference>
<keyword evidence="5" id="KW-1185">Reference proteome</keyword>
<feature type="compositionally biased region" description="Basic and acidic residues" evidence="2">
    <location>
        <begin position="9"/>
        <end position="18"/>
    </location>
</feature>
<feature type="region of interest" description="Disordered" evidence="2">
    <location>
        <begin position="1"/>
        <end position="64"/>
    </location>
</feature>
<evidence type="ECO:0000313" key="5">
    <source>
        <dbReference type="Proteomes" id="UP001141327"/>
    </source>
</evidence>
<evidence type="ECO:0000259" key="3">
    <source>
        <dbReference type="PROSITE" id="PS50018"/>
    </source>
</evidence>
<dbReference type="EMBL" id="JAPMOS010000003">
    <property type="protein sequence ID" value="KAJ4462352.1"/>
    <property type="molecule type" value="Genomic_DNA"/>
</dbReference>
<feature type="coiled-coil region" evidence="1">
    <location>
        <begin position="863"/>
        <end position="890"/>
    </location>
</feature>